<reference evidence="1 2" key="1">
    <citation type="submission" date="2019-03" db="EMBL/GenBank/DDBJ databases">
        <title>Metabolic potential of uncultured bacteria and archaea associated with petroleum seepage in deep-sea sediments.</title>
        <authorList>
            <person name="Dong X."/>
            <person name="Hubert C."/>
        </authorList>
    </citation>
    <scope>NUCLEOTIDE SEQUENCE [LARGE SCALE GENOMIC DNA]</scope>
    <source>
        <strain evidence="1">E44_bin7</strain>
    </source>
</reference>
<comment type="caution">
    <text evidence="1">The sequence shown here is derived from an EMBL/GenBank/DDBJ whole genome shotgun (WGS) entry which is preliminary data.</text>
</comment>
<proteinExistence type="predicted"/>
<feature type="non-terminal residue" evidence="1">
    <location>
        <position position="1"/>
    </location>
</feature>
<dbReference type="AlphaFoldDB" id="A0A523S1W8"/>
<dbReference type="InterPro" id="IPR023296">
    <property type="entry name" value="Glyco_hydro_beta-prop_sf"/>
</dbReference>
<evidence type="ECO:0000313" key="1">
    <source>
        <dbReference type="EMBL" id="TET12045.1"/>
    </source>
</evidence>
<accession>A0A523S1W8</accession>
<sequence length="35" mass="3877">NELCLYYGAADKVIALAIADMDELMKYVKSCPVPQ</sequence>
<keyword evidence="1" id="KW-0378">Hydrolase</keyword>
<keyword evidence="1" id="KW-0326">Glycosidase</keyword>
<organism evidence="1 2">
    <name type="scientific">Aerophobetes bacterium</name>
    <dbReference type="NCBI Taxonomy" id="2030807"/>
    <lineage>
        <taxon>Bacteria</taxon>
        <taxon>Candidatus Aerophobota</taxon>
    </lineage>
</organism>
<dbReference type="EMBL" id="SOKJ01000113">
    <property type="protein sequence ID" value="TET12045.1"/>
    <property type="molecule type" value="Genomic_DNA"/>
</dbReference>
<dbReference type="Proteomes" id="UP000316360">
    <property type="component" value="Unassembled WGS sequence"/>
</dbReference>
<gene>
    <name evidence="1" type="ORF">E3J84_02125</name>
</gene>
<evidence type="ECO:0000313" key="2">
    <source>
        <dbReference type="Proteomes" id="UP000316360"/>
    </source>
</evidence>
<dbReference type="GO" id="GO:0016798">
    <property type="term" value="F:hydrolase activity, acting on glycosyl bonds"/>
    <property type="evidence" value="ECO:0007669"/>
    <property type="project" value="UniProtKB-KW"/>
</dbReference>
<name>A0A523S1W8_UNCAE</name>
<dbReference type="Gene3D" id="2.115.10.20">
    <property type="entry name" value="Glycosyl hydrolase domain, family 43"/>
    <property type="match status" value="1"/>
</dbReference>
<protein>
    <submittedName>
        <fullName evidence="1">Glycosidase</fullName>
    </submittedName>
</protein>